<accession>A0A1X7UEM6</accession>
<dbReference type="PANTHER" id="PTHR19331">
    <property type="entry name" value="SCAVENGER RECEPTOR DOMAIN-CONTAINING"/>
    <property type="match status" value="1"/>
</dbReference>
<dbReference type="SUPFAM" id="SSF56487">
    <property type="entry name" value="SRCR-like"/>
    <property type="match status" value="2"/>
</dbReference>
<keyword evidence="2" id="KW-0677">Repeat</keyword>
<feature type="domain" description="SRCR" evidence="9">
    <location>
        <begin position="348"/>
        <end position="464"/>
    </location>
</feature>
<dbReference type="GO" id="GO:0005509">
    <property type="term" value="F:calcium ion binding"/>
    <property type="evidence" value="ECO:0007669"/>
    <property type="project" value="InterPro"/>
</dbReference>
<dbReference type="InterPro" id="IPR003598">
    <property type="entry name" value="Ig_sub2"/>
</dbReference>
<dbReference type="Pfam" id="PF00530">
    <property type="entry name" value="SRCR"/>
    <property type="match status" value="1"/>
</dbReference>
<feature type="disulfide bond" evidence="6">
    <location>
        <begin position="431"/>
        <end position="441"/>
    </location>
</feature>
<feature type="domain" description="SRCR" evidence="9">
    <location>
        <begin position="115"/>
        <end position="216"/>
    </location>
</feature>
<feature type="domain" description="EGF-like" evidence="8">
    <location>
        <begin position="2011"/>
        <end position="2050"/>
    </location>
</feature>
<dbReference type="InterPro" id="IPR000152">
    <property type="entry name" value="EGF-type_Asp/Asn_hydroxyl_site"/>
</dbReference>
<feature type="disulfide bond" evidence="6">
    <location>
        <begin position="870"/>
        <end position="880"/>
    </location>
</feature>
<feature type="disulfide bond" evidence="6">
    <location>
        <begin position="627"/>
        <end position="637"/>
    </location>
</feature>
<dbReference type="PROSITE" id="PS50287">
    <property type="entry name" value="SRCR_2"/>
    <property type="match status" value="8"/>
</dbReference>
<evidence type="ECO:0000259" key="9">
    <source>
        <dbReference type="PROSITE" id="PS50287"/>
    </source>
</evidence>
<dbReference type="CDD" id="cd00054">
    <property type="entry name" value="EGF_CA"/>
    <property type="match status" value="1"/>
</dbReference>
<feature type="chain" id="PRO_5013185961" evidence="7">
    <location>
        <begin position="21"/>
        <end position="2289"/>
    </location>
</feature>
<evidence type="ECO:0000256" key="6">
    <source>
        <dbReference type="PROSITE-ProRule" id="PRU00196"/>
    </source>
</evidence>
<reference evidence="11" key="1">
    <citation type="submission" date="2017-05" db="UniProtKB">
        <authorList>
            <consortium name="EnsemblMetazoa"/>
        </authorList>
    </citation>
    <scope>IDENTIFICATION</scope>
</reference>
<dbReference type="Gene3D" id="3.10.250.10">
    <property type="entry name" value="SRCR-like domain"/>
    <property type="match status" value="6"/>
</dbReference>
<keyword evidence="5" id="KW-0245">EGF-like domain</keyword>
<feature type="disulfide bond" evidence="6">
    <location>
        <begin position="154"/>
        <end position="215"/>
    </location>
</feature>
<dbReference type="Gene3D" id="2.60.40.10">
    <property type="entry name" value="Immunoglobulins"/>
    <property type="match status" value="2"/>
</dbReference>
<dbReference type="Gene3D" id="2.10.25.10">
    <property type="entry name" value="Laminin"/>
    <property type="match status" value="1"/>
</dbReference>
<feature type="domain" description="Ig-like" evidence="10">
    <location>
        <begin position="1905"/>
        <end position="2008"/>
    </location>
</feature>
<dbReference type="OrthoDB" id="428111at2759"/>
<sequence length="2289" mass="246315">MRIIYLLSLLASASIQSTNAQFDFPDCFPGQTQFNSTIVTSDYVTGYPLVCANGTFAPVCNGASVGYVGTVILCSQFNITSGYVGTPPNVTLAPLNENDITLCDGPEFSLYNNETTYINGTEVVTGIFGICQDGVLIGYCDDGSIFDGAAQLLCNGLGYLNGEQVASNSRLPLGAAYLTNFMCISTPYGPSNCTEGMLATNPACYNGSLDYTLRCSVRRASCDGYNVALNYNTTSIVNGTEYITGVPTQCNDGYIDALCNDGSITQDTTDFLCQSIGYLTGQLLMVNSTQYGTLPQGTAYYTNFTCPANALSLDDCGAILVQCPSAGSSMEVVLQCSRPYSVCEDGAVRFIDGSSGSYDSYDTRTETLSGSLQICVNGEYRYVCGLSNASFNASDIVAAACIQLGYVNSSSSYTNQYFYPSSNPVIESISCPYNGSHFSLCSINTTTDPNSCYDYDRVLGGTCNRITPACTRLFQMADRGTFNYINGTYVATGRIEACVNNVYYPVCTNGLNNTLSSPPPTYYQLDGVCNNVFYSGYTYLPDQYIGSRSDYYNSTGSTRVISSISCPNGANRATTCNVTFSDNDIYDDPASLLCDALGYENGTSINMDQALYGTLPEGTQFYNNYTCPPDAVHYDNCSANFTTNPQCTNSSYNYVIQCSRRERICDEGYFIYNPVNTSSPGYYSVTGIVASCIDNTIYGICNNIGYISNNIPRLFCNSSGFEDGVLISANDTNITEFGSLPLGAIFFANYSCPDNATSFNDCNYDFTFDPQCYYPENNYIVMCYSTIPPCHLQPRFSYLDYYSLSNGFTYTYQVGMCFNYTIGELCANGVTNDTANLLCINNGYTSGVVNTSYANYTYSRYGVNYAGFNCPYYAGSLSSCYDNVSVVNNCSMGYGGFLVITCTYDYGGGSSSSSVITPTPSATISTTGEFTSTIESSIASVSTGVFTSTIEPSTTSVSTEVFTSTIEPSTTSVSTEVFTSTIEPSTTSVSTELFTSTIEPSTTSVSTEVFTSTIEPSTTSVSTEVFTSITSSSFSSSVSISASSFSVAPTPSSTPTNYTSYRSPYGSRYSIGRVVACINGSFVTVCNNTAFPEYFARLACNRVDSYLNYTIVPFDPMYLNGDYNVVFNNCSYTPQYSGDYSNCDDTVSNGVCSDGAPLTVRCEAECSTFGQVRLTDTNTVYYSNGTSGTTGNVEFCNSGTWNGVCQNDLDNSDANIFCRSFGYNNGSFISGGSGSSSSYINITCPNYDYNSPQFCSINGDPFTMCNNPSTLYCYDATAPDDQCYSGQVQIGNNYYYNSYSYGQYPNFTSYTTGNVEICVNNTYYDVCADQLTPEQALFLCRSAGFNADRAYTSAVIGPADEVYSYDASADSITSFTCPYGYFDSFCTYNFVYNNGCTNNGGLAVVSCVRDVETCNTGSPQLQDRGQGYFNNGTAFSIGRPSICYNNSYIPYCTSFDMNTARAFCGSSEYYYGARSYPIFGSTDDYGYNDQSSLIVSYLSCPMVDSSNYNYIFGSCYNSTSTSDNGGCSGISDEAVISCINRPVPCNLQTSLGYIESSYTGDSYTEIYQVGVCINATYGDVCSDGITDDVALLFCRAQGGYYSTASVSYSYTNRTYSNYNNDYAGFSCPYYAGSLSSCYDNVSVVNNCSMGYGGILVVECTQVYAPPTSCYYDGQVIFNNTENSTDNNNLMNSISGYVSVCVNGTPALVCGDASIGQTELASICFQTVGVLYGNIGTPPNVSLAPLNVSNDTIVANDFYCDPETFSCTSTPGSTCPSGYLTVTCPQLCNGPSFQLYNEQFYLSNGIEYVTGIPILCEGFAIIALCNDGSIYDDPASLLCDALGYENGISINSNQALYGTLPTGAQYFNNFTCPPDAVHYDNCTANFTFNRNCASSAYNYVIQCSRPAQIFGTIDVTAVTQLIEEGNTLTLTCSLMTNYPGALPFSWFRGSNLITPSGRVTISNSNPTANSSTGLYTITSQLMIQNTLTGDSGQYLCRVVPSLSDNIAITIRPRNECTINDPSTPCVNGYCVDEVNDYYCVCPNNFIGKNCEIPVSSNSAPVIVTPPMDQDVPLGSLVNLTCVATGAPQPVITWYLEGTLIPGANSPIYIIDSIQPAQRGTYSCRVMNSEGMDQATATVTINNVRQYFTVLTASGQAQLPPNITAVYNQTRDALIGNELSPGSGIIVADLTYALVPGVLGVQFIFTLRVPPMANTNGITNSLNGVTANIAANYPGISFSLVMRFDGCSSETLAVTTGSSLSIMWPEVGIGAVARPNCPCGSLQVHMQKFEI</sequence>
<dbReference type="Pfam" id="PF13927">
    <property type="entry name" value="Ig_3"/>
    <property type="match status" value="1"/>
</dbReference>
<feature type="disulfide bond" evidence="6">
    <location>
        <begin position="826"/>
        <end position="890"/>
    </location>
</feature>
<dbReference type="InterPro" id="IPR001881">
    <property type="entry name" value="EGF-like_Ca-bd_dom"/>
</dbReference>
<dbReference type="SMART" id="SM00202">
    <property type="entry name" value="SR"/>
    <property type="match status" value="1"/>
</dbReference>
<dbReference type="GO" id="GO:0016020">
    <property type="term" value="C:membrane"/>
    <property type="evidence" value="ECO:0007669"/>
    <property type="project" value="InterPro"/>
</dbReference>
<dbReference type="SMART" id="SM00408">
    <property type="entry name" value="IGc2"/>
    <property type="match status" value="2"/>
</dbReference>
<dbReference type="PROSITE" id="PS50026">
    <property type="entry name" value="EGF_3"/>
    <property type="match status" value="1"/>
</dbReference>
<dbReference type="SUPFAM" id="SSF57196">
    <property type="entry name" value="EGF/Laminin"/>
    <property type="match status" value="1"/>
</dbReference>
<dbReference type="SMART" id="SM00179">
    <property type="entry name" value="EGF_CA"/>
    <property type="match status" value="1"/>
</dbReference>
<dbReference type="InterPro" id="IPR036179">
    <property type="entry name" value="Ig-like_dom_sf"/>
</dbReference>
<organism evidence="11">
    <name type="scientific">Amphimedon queenslandica</name>
    <name type="common">Sponge</name>
    <dbReference type="NCBI Taxonomy" id="400682"/>
    <lineage>
        <taxon>Eukaryota</taxon>
        <taxon>Metazoa</taxon>
        <taxon>Porifera</taxon>
        <taxon>Demospongiae</taxon>
        <taxon>Heteroscleromorpha</taxon>
        <taxon>Haplosclerida</taxon>
        <taxon>Niphatidae</taxon>
        <taxon>Amphimedon</taxon>
    </lineage>
</organism>
<dbReference type="InterPro" id="IPR007110">
    <property type="entry name" value="Ig-like_dom"/>
</dbReference>
<feature type="disulfide bond" evidence="6">
    <location>
        <begin position="1627"/>
        <end position="1637"/>
    </location>
</feature>
<dbReference type="PANTHER" id="PTHR19331:SF465">
    <property type="entry name" value="EGG PEPTIDE SPERACT RECEPTOR"/>
    <property type="match status" value="1"/>
</dbReference>
<proteinExistence type="predicted"/>
<feature type="domain" description="Ig-like" evidence="10">
    <location>
        <begin position="2059"/>
        <end position="2138"/>
    </location>
</feature>
<keyword evidence="4" id="KW-0325">Glycoprotein</keyword>
<dbReference type="SMART" id="SM00181">
    <property type="entry name" value="EGF"/>
    <property type="match status" value="1"/>
</dbReference>
<dbReference type="SUPFAM" id="SSF48726">
    <property type="entry name" value="Immunoglobulin"/>
    <property type="match status" value="2"/>
</dbReference>
<feature type="signal peptide" evidence="7">
    <location>
        <begin position="1"/>
        <end position="20"/>
    </location>
</feature>
<name>A0A1X7UEM6_AMPQE</name>
<evidence type="ECO:0000256" key="3">
    <source>
        <dbReference type="ARBA" id="ARBA00023157"/>
    </source>
</evidence>
<feature type="disulfide bond" evidence="6">
    <location>
        <begin position="183"/>
        <end position="193"/>
    </location>
</feature>
<evidence type="ECO:0000259" key="8">
    <source>
        <dbReference type="PROSITE" id="PS50026"/>
    </source>
</evidence>
<evidence type="ECO:0000256" key="1">
    <source>
        <dbReference type="ARBA" id="ARBA00022729"/>
    </source>
</evidence>
<feature type="disulfide bond" evidence="6">
    <location>
        <begin position="1871"/>
        <end position="1881"/>
    </location>
</feature>
<evidence type="ECO:0000313" key="11">
    <source>
        <dbReference type="EnsemblMetazoa" id="Aqu2.1.26222_001"/>
    </source>
</evidence>
<evidence type="ECO:0000256" key="4">
    <source>
        <dbReference type="ARBA" id="ARBA00023180"/>
    </source>
</evidence>
<dbReference type="SMART" id="SM00409">
    <property type="entry name" value="IG"/>
    <property type="match status" value="2"/>
</dbReference>
<keyword evidence="1 7" id="KW-0732">Signal</keyword>
<dbReference type="PROSITE" id="PS00010">
    <property type="entry name" value="ASX_HYDROXYL"/>
    <property type="match status" value="1"/>
</dbReference>
<feature type="domain" description="SRCR" evidence="9">
    <location>
        <begin position="1172"/>
        <end position="1274"/>
    </location>
</feature>
<dbReference type="PROSITE" id="PS00022">
    <property type="entry name" value="EGF_1"/>
    <property type="match status" value="1"/>
</dbReference>
<dbReference type="InterPro" id="IPR003599">
    <property type="entry name" value="Ig_sub"/>
</dbReference>
<dbReference type="EnsemblMetazoa" id="Aqu2.1.26222_001">
    <property type="protein sequence ID" value="Aqu2.1.26222_001"/>
    <property type="gene ID" value="Aqu2.1.26222"/>
</dbReference>
<dbReference type="InterPro" id="IPR036772">
    <property type="entry name" value="SRCR-like_dom_sf"/>
</dbReference>
<feature type="domain" description="SRCR" evidence="9">
    <location>
        <begin position="1297"/>
        <end position="1408"/>
    </location>
</feature>
<comment type="caution">
    <text evidence="6">Lacks conserved residue(s) required for the propagation of feature annotation.</text>
</comment>
<evidence type="ECO:0000256" key="7">
    <source>
        <dbReference type="SAM" id="SignalP"/>
    </source>
</evidence>
<dbReference type="InterPro" id="IPR013783">
    <property type="entry name" value="Ig-like_fold"/>
</dbReference>
<feature type="disulfide bond" evidence="6">
    <location>
        <begin position="140"/>
        <end position="204"/>
    </location>
</feature>
<evidence type="ECO:0000256" key="5">
    <source>
        <dbReference type="PROSITE-ProRule" id="PRU00076"/>
    </source>
</evidence>
<feature type="domain" description="SRCR" evidence="9">
    <location>
        <begin position="542"/>
        <end position="659"/>
    </location>
</feature>
<evidence type="ECO:0000256" key="2">
    <source>
        <dbReference type="ARBA" id="ARBA00022737"/>
    </source>
</evidence>
<dbReference type="InParanoid" id="A0A1X7UEM6"/>
<feature type="domain" description="SRCR" evidence="9">
    <location>
        <begin position="794"/>
        <end position="903"/>
    </location>
</feature>
<evidence type="ECO:0000259" key="10">
    <source>
        <dbReference type="PROSITE" id="PS50835"/>
    </source>
</evidence>
<dbReference type="InterPro" id="IPR000742">
    <property type="entry name" value="EGF"/>
</dbReference>
<dbReference type="STRING" id="400682.A0A1X7UEM6"/>
<feature type="disulfide bond" evidence="5">
    <location>
        <begin position="2040"/>
        <end position="2049"/>
    </location>
</feature>
<feature type="domain" description="SRCR" evidence="9">
    <location>
        <begin position="1551"/>
        <end position="1660"/>
    </location>
</feature>
<feature type="domain" description="SRCR" evidence="9">
    <location>
        <begin position="1799"/>
        <end position="1903"/>
    </location>
</feature>
<dbReference type="PROSITE" id="PS50835">
    <property type="entry name" value="IG_LIKE"/>
    <property type="match status" value="2"/>
</dbReference>
<keyword evidence="3 6" id="KW-1015">Disulfide bond</keyword>
<dbReference type="InterPro" id="IPR001190">
    <property type="entry name" value="SRCR"/>
</dbReference>
<protein>
    <submittedName>
        <fullName evidence="11">Uncharacterized protein</fullName>
    </submittedName>
</protein>